<organism evidence="3 4">
    <name type="scientific">Marasmiellus scandens</name>
    <dbReference type="NCBI Taxonomy" id="2682957"/>
    <lineage>
        <taxon>Eukaryota</taxon>
        <taxon>Fungi</taxon>
        <taxon>Dikarya</taxon>
        <taxon>Basidiomycota</taxon>
        <taxon>Agaricomycotina</taxon>
        <taxon>Agaricomycetes</taxon>
        <taxon>Agaricomycetidae</taxon>
        <taxon>Agaricales</taxon>
        <taxon>Marasmiineae</taxon>
        <taxon>Omphalotaceae</taxon>
        <taxon>Marasmiellus</taxon>
    </lineage>
</organism>
<evidence type="ECO:0008006" key="5">
    <source>
        <dbReference type="Google" id="ProtNLM"/>
    </source>
</evidence>
<evidence type="ECO:0000256" key="1">
    <source>
        <dbReference type="SAM" id="MobiDB-lite"/>
    </source>
</evidence>
<dbReference type="Proteomes" id="UP001498398">
    <property type="component" value="Unassembled WGS sequence"/>
</dbReference>
<evidence type="ECO:0000256" key="2">
    <source>
        <dbReference type="SAM" id="SignalP"/>
    </source>
</evidence>
<accession>A0ABR1INV3</accession>
<name>A0ABR1INV3_9AGAR</name>
<evidence type="ECO:0000313" key="4">
    <source>
        <dbReference type="Proteomes" id="UP001498398"/>
    </source>
</evidence>
<dbReference type="EMBL" id="JBANRG010000084">
    <property type="protein sequence ID" value="KAK7437575.1"/>
    <property type="molecule type" value="Genomic_DNA"/>
</dbReference>
<comment type="caution">
    <text evidence="3">The sequence shown here is derived from an EMBL/GenBank/DDBJ whole genome shotgun (WGS) entry which is preliminary data.</text>
</comment>
<evidence type="ECO:0000313" key="3">
    <source>
        <dbReference type="EMBL" id="KAK7437575.1"/>
    </source>
</evidence>
<keyword evidence="2" id="KW-0732">Signal</keyword>
<keyword evidence="4" id="KW-1185">Reference proteome</keyword>
<sequence length="416" mass="45120">MFKTFCTRIALGLLFVPITFSIVTASPLELPRGDANTCPYPFPYSEARRSLIPRQNKNDLSFQGVQCIWSKDAALGPQAFRKTIDTSQGDKIPSTFKIAFASDDFATLFINGEYIATKDNWVASGTYCTLLQPFKNVIAFSVTNKPNPGGLLVAAEVTYTDGSTSQILTDESWLTSGTSIPDGWEQLSFDDSSWASATLLGPYPNLDTGTWDNILIAESNPVSLLPAFWIWTNELKNPAENVPVNTSRAFRHTVILPTGHTSASAEILVTADDVYSLYMNGRFIGSGTNDYRDPQRFAVDDIQIDNDGKVVVAVYAENTEPPDPTPAGVLVSLQITSKNPSSCIDCSSLTYVVTSPEWKAYPGAVPDGFEQPDFDDSDWPAAFSEGNGSSSHWGEVSDPSETSEPRTPISGAPSGN</sequence>
<reference evidence="3 4" key="1">
    <citation type="submission" date="2024-01" db="EMBL/GenBank/DDBJ databases">
        <title>A draft genome for the cacao thread blight pathogen Marasmiellus scandens.</title>
        <authorList>
            <person name="Baruah I.K."/>
            <person name="Leung J."/>
            <person name="Bukari Y."/>
            <person name="Amoako-Attah I."/>
            <person name="Meinhardt L.W."/>
            <person name="Bailey B.A."/>
            <person name="Cohen S.P."/>
        </authorList>
    </citation>
    <scope>NUCLEOTIDE SEQUENCE [LARGE SCALE GENOMIC DNA]</scope>
    <source>
        <strain evidence="3 4">GH-19</strain>
    </source>
</reference>
<protein>
    <recommendedName>
        <fullName evidence="5">Lectin</fullName>
    </recommendedName>
</protein>
<feature type="signal peptide" evidence="2">
    <location>
        <begin position="1"/>
        <end position="25"/>
    </location>
</feature>
<dbReference type="Gene3D" id="2.60.120.260">
    <property type="entry name" value="Galactose-binding domain-like"/>
    <property type="match status" value="2"/>
</dbReference>
<gene>
    <name evidence="3" type="ORF">VKT23_018473</name>
</gene>
<feature type="chain" id="PRO_5046576287" description="Lectin" evidence="2">
    <location>
        <begin position="26"/>
        <end position="416"/>
    </location>
</feature>
<proteinExistence type="predicted"/>
<feature type="region of interest" description="Disordered" evidence="1">
    <location>
        <begin position="364"/>
        <end position="416"/>
    </location>
</feature>